<feature type="transmembrane region" description="Helical" evidence="1">
    <location>
        <begin position="30"/>
        <end position="48"/>
    </location>
</feature>
<feature type="transmembrane region" description="Helical" evidence="1">
    <location>
        <begin position="60"/>
        <end position="81"/>
    </location>
</feature>
<sequence length="231" mass="26446">MGTNYGTWLEAEDAWAEEIDKRFKKSMVKWMIGLPVACVLGLFALGWVSNGILEQGISNIKYGALAGVVVFFLCLMSYFGFTPGKSYKKFIRRMLDKEFPQDSEKEEFAAQMLGRYGKDSLCRITKNENSHKEEVIRVTKDFVLRINPSANLVQLVDLRKVEKIETDAYTTTQKVGNANVRNQNYEIVFRYRTADVSVKGRKKRQEGVSMVFDKRGIRDQLLEALRTVTAE</sequence>
<evidence type="ECO:0000256" key="1">
    <source>
        <dbReference type="SAM" id="Phobius"/>
    </source>
</evidence>
<protein>
    <submittedName>
        <fullName evidence="2">Uncharacterized protein</fullName>
    </submittedName>
</protein>
<dbReference type="EMBL" id="JACOPB010000005">
    <property type="protein sequence ID" value="MBC5708861.1"/>
    <property type="molecule type" value="Genomic_DNA"/>
</dbReference>
<keyword evidence="1" id="KW-0472">Membrane</keyword>
<gene>
    <name evidence="2" type="ORF">H8S75_12955</name>
</gene>
<keyword evidence="1" id="KW-0812">Transmembrane</keyword>
<evidence type="ECO:0000313" key="2">
    <source>
        <dbReference type="EMBL" id="MBC5708861.1"/>
    </source>
</evidence>
<accession>A0ABR7H6W0</accession>
<dbReference type="Proteomes" id="UP000634672">
    <property type="component" value="Unassembled WGS sequence"/>
</dbReference>
<evidence type="ECO:0000313" key="3">
    <source>
        <dbReference type="Proteomes" id="UP000634672"/>
    </source>
</evidence>
<comment type="caution">
    <text evidence="2">The sequence shown here is derived from an EMBL/GenBank/DDBJ whole genome shotgun (WGS) entry which is preliminary data.</text>
</comment>
<reference evidence="2 3" key="1">
    <citation type="submission" date="2020-08" db="EMBL/GenBank/DDBJ databases">
        <title>Genome public.</title>
        <authorList>
            <person name="Liu C."/>
            <person name="Sun Q."/>
        </authorList>
    </citation>
    <scope>NUCLEOTIDE SEQUENCE [LARGE SCALE GENOMIC DNA]</scope>
    <source>
        <strain evidence="2 3">NSJ-66</strain>
    </source>
</reference>
<keyword evidence="3" id="KW-1185">Reference proteome</keyword>
<name>A0ABR7H6W0_9FIRM</name>
<proteinExistence type="predicted"/>
<organism evidence="2 3">
    <name type="scientific">Hungatella hominis</name>
    <dbReference type="NCBI Taxonomy" id="2763050"/>
    <lineage>
        <taxon>Bacteria</taxon>
        <taxon>Bacillati</taxon>
        <taxon>Bacillota</taxon>
        <taxon>Clostridia</taxon>
        <taxon>Lachnospirales</taxon>
        <taxon>Lachnospiraceae</taxon>
        <taxon>Hungatella</taxon>
    </lineage>
</organism>
<keyword evidence="1" id="KW-1133">Transmembrane helix</keyword>
<dbReference type="RefSeq" id="WP_187021993.1">
    <property type="nucleotide sequence ID" value="NZ_JACOPB010000005.1"/>
</dbReference>